<evidence type="ECO:0000313" key="2">
    <source>
        <dbReference type="Proteomes" id="UP000253319"/>
    </source>
</evidence>
<protein>
    <recommendedName>
        <fullName evidence="3">Globin</fullName>
    </recommendedName>
</protein>
<dbReference type="Proteomes" id="UP000253319">
    <property type="component" value="Unassembled WGS sequence"/>
</dbReference>
<dbReference type="InterPro" id="IPR012292">
    <property type="entry name" value="Globin/Proto"/>
</dbReference>
<organism evidence="1 2">
    <name type="scientific">Flavobacterium tibetense</name>
    <dbReference type="NCBI Taxonomy" id="2233533"/>
    <lineage>
        <taxon>Bacteria</taxon>
        <taxon>Pseudomonadati</taxon>
        <taxon>Bacteroidota</taxon>
        <taxon>Flavobacteriia</taxon>
        <taxon>Flavobacteriales</taxon>
        <taxon>Flavobacteriaceae</taxon>
        <taxon>Flavobacterium</taxon>
    </lineage>
</organism>
<evidence type="ECO:0000313" key="1">
    <source>
        <dbReference type="EMBL" id="RBA27958.1"/>
    </source>
</evidence>
<dbReference type="RefSeq" id="WP_113989462.1">
    <property type="nucleotide sequence ID" value="NZ_QLST01000011.1"/>
</dbReference>
<name>A0A365P0D8_9FLAO</name>
<dbReference type="SUPFAM" id="SSF46458">
    <property type="entry name" value="Globin-like"/>
    <property type="match status" value="1"/>
</dbReference>
<dbReference type="GO" id="GO:0020037">
    <property type="term" value="F:heme binding"/>
    <property type="evidence" value="ECO:0007669"/>
    <property type="project" value="InterPro"/>
</dbReference>
<comment type="caution">
    <text evidence="1">The sequence shown here is derived from an EMBL/GenBank/DDBJ whole genome shotgun (WGS) entry which is preliminary data.</text>
</comment>
<keyword evidence="2" id="KW-1185">Reference proteome</keyword>
<dbReference type="CDD" id="cd08916">
    <property type="entry name" value="TrHb3_P"/>
    <property type="match status" value="1"/>
</dbReference>
<dbReference type="OrthoDB" id="25954at2"/>
<evidence type="ECO:0008006" key="3">
    <source>
        <dbReference type="Google" id="ProtNLM"/>
    </source>
</evidence>
<proteinExistence type="predicted"/>
<dbReference type="AlphaFoldDB" id="A0A365P0D8"/>
<dbReference type="GO" id="GO:0019825">
    <property type="term" value="F:oxygen binding"/>
    <property type="evidence" value="ECO:0007669"/>
    <property type="project" value="InterPro"/>
</dbReference>
<reference evidence="1 2" key="1">
    <citation type="submission" date="2018-06" db="EMBL/GenBank/DDBJ databases">
        <title>Flavobacterium tibetense sp. nov., isolated from a wetland YonghuCo on Tibetan Plateau.</title>
        <authorList>
            <person name="Xing P."/>
            <person name="Phurbu D."/>
            <person name="Lu H."/>
        </authorList>
    </citation>
    <scope>NUCLEOTIDE SEQUENCE [LARGE SCALE GENOMIC DNA]</scope>
    <source>
        <strain evidence="1 2">YH5</strain>
    </source>
</reference>
<dbReference type="InterPro" id="IPR009050">
    <property type="entry name" value="Globin-like_sf"/>
</dbReference>
<gene>
    <name evidence="1" type="ORF">DPN68_09720</name>
</gene>
<sequence length="124" mass="14829">MNDIETREDILLIMRKFYDKLLADASINFFFTKVTTVDQHLEEHFEILATFWEQSLFLKGGYFNNMFSIHKEVHEKHAFKKEHFETWLNHFNATIDNHFAGKYAEQMKTQALSMATIMQIKFSQ</sequence>
<dbReference type="EMBL" id="QLST01000011">
    <property type="protein sequence ID" value="RBA27958.1"/>
    <property type="molecule type" value="Genomic_DNA"/>
</dbReference>
<dbReference type="Gene3D" id="1.10.490.10">
    <property type="entry name" value="Globins"/>
    <property type="match status" value="1"/>
</dbReference>
<accession>A0A365P0D8</accession>